<protein>
    <recommendedName>
        <fullName evidence="3">DUF4926 domain-containing protein</fullName>
    </recommendedName>
</protein>
<dbReference type="AlphaFoldDB" id="A0A095YRC6"/>
<keyword evidence="2" id="KW-1185">Reference proteome</keyword>
<name>A0A095YRC6_9BURK</name>
<evidence type="ECO:0008006" key="3">
    <source>
        <dbReference type="Google" id="ProtNLM"/>
    </source>
</evidence>
<dbReference type="Pfam" id="PF16277">
    <property type="entry name" value="DUF4926"/>
    <property type="match status" value="1"/>
</dbReference>
<dbReference type="InterPro" id="IPR032568">
    <property type="entry name" value="DUF4926"/>
</dbReference>
<organism evidence="1 2">
    <name type="scientific">Oligella urethralis DNF00040</name>
    <dbReference type="NCBI Taxonomy" id="1401065"/>
    <lineage>
        <taxon>Bacteria</taxon>
        <taxon>Pseudomonadati</taxon>
        <taxon>Pseudomonadota</taxon>
        <taxon>Betaproteobacteria</taxon>
        <taxon>Burkholderiales</taxon>
        <taxon>Alcaligenaceae</taxon>
        <taxon>Oligella</taxon>
    </lineage>
</organism>
<gene>
    <name evidence="1" type="ORF">HMPREF2130_11635</name>
</gene>
<sequence>MLNINDVIKVSKGIQDNIRAGEVGTVVHIFDVIPPVYEIEFSDDQGRTIETVPLKEEDMSLY</sequence>
<proteinExistence type="predicted"/>
<dbReference type="RefSeq" id="WP_018575640.1">
    <property type="nucleotide sequence ID" value="NZ_JRNI01000119.1"/>
</dbReference>
<comment type="caution">
    <text evidence="1">The sequence shown here is derived from an EMBL/GenBank/DDBJ whole genome shotgun (WGS) entry which is preliminary data.</text>
</comment>
<reference evidence="1 2" key="1">
    <citation type="submission" date="2014-07" db="EMBL/GenBank/DDBJ databases">
        <authorList>
            <person name="McCorrison J."/>
            <person name="Sanka R."/>
            <person name="Torralba M."/>
            <person name="Gillis M."/>
            <person name="Haft D.H."/>
            <person name="Methe B."/>
            <person name="Sutton G."/>
            <person name="Nelson K.E."/>
        </authorList>
    </citation>
    <scope>NUCLEOTIDE SEQUENCE [LARGE SCALE GENOMIC DNA]</scope>
    <source>
        <strain evidence="1 2">DNF00040</strain>
    </source>
</reference>
<evidence type="ECO:0000313" key="1">
    <source>
        <dbReference type="EMBL" id="KGF24918.1"/>
    </source>
</evidence>
<dbReference type="OrthoDB" id="983005at2"/>
<feature type="non-terminal residue" evidence="1">
    <location>
        <position position="62"/>
    </location>
</feature>
<accession>A0A095YRC6</accession>
<dbReference type="EMBL" id="JRNI01000119">
    <property type="protein sequence ID" value="KGF24918.1"/>
    <property type="molecule type" value="Genomic_DNA"/>
</dbReference>
<evidence type="ECO:0000313" key="2">
    <source>
        <dbReference type="Proteomes" id="UP000029629"/>
    </source>
</evidence>
<dbReference type="Proteomes" id="UP000029629">
    <property type="component" value="Unassembled WGS sequence"/>
</dbReference>